<sequence length="836" mass="95184">MLTTAQALERCSSPNHLFRDSHLTLHRLTGGAQPTPATGTMTQEQTMQSGIFSNLSHTTPLNAEEAPVKKTDERCELAGTWTKRTHAAGNERHSTYFLSRGNGAALVEPVLDSLGWKRSADRQTEVKLRWTECSQQINYNAFKDGEHMVNHIPNCGLLTNKLGLLLSLRDFERRHQAQFGRPPMLTMQEFFPQTFIVDDRRERQAFFDAQQNDDSALWISKPIGLNQGKGIFLVRDMDAFRDHLEKRDNEARSLPAGLPPRLIQRYITKPLLLNGRKFDIRCFMLVANVMPYLVLYYPGYARLSLPAYSVDDPNLLTHLTNQYMQKKDPQYAQVKNDTVWSMDRLNDYVNENYRQEKNLPLNWVKSALQWRIQRIIYHTFLSVKNRLTTRLGMFELYGLDFILDEDMRLWLLEVNSNPAMNTNCDVLKAILPNLIEKTIHISLECFEKARQDKPLLPLTGVPKYLHASQRSNRPVRVSLDGTYGAGRSEPDCRVQGFGLPEGFSLLYNESPAAFRTRWPIAHSNILRGWIVPRYRPMIPGFNERPHLSTLSLHQMTLSSDAFANEPRRNPELPLQSFGSIAPHRQSSNILTTIDRQSYSQQNNTSQSAPSKLMQSMQLNTSPKRYFEFNLRRYPQSHNPTKNICRTSLTVTDNKLPKPINDLIFEVESTTHHSSLIKVPTPNKPMVENKPAETEAVDTSDIEVCEPMDDPLKLESLTHRAPETSMPTTQQQAQPSQQPSGHMTRPTVAMATVKLYSVSKKQSGSINTKVSRPSVKSIVCSIRQDKRSAPVATYWSQPASLQTAPKILSSSSLDRTKHKMINSKLQDHPRASLDRGS</sequence>
<dbReference type="EMBL" id="LUCH01003831">
    <property type="protein sequence ID" value="KAF5399672.1"/>
    <property type="molecule type" value="Genomic_DNA"/>
</dbReference>
<dbReference type="InterPro" id="IPR027752">
    <property type="entry name" value="TTLL10"/>
</dbReference>
<dbReference type="Pfam" id="PF03133">
    <property type="entry name" value="TTL"/>
    <property type="match status" value="1"/>
</dbReference>
<dbReference type="PROSITE" id="PS50975">
    <property type="entry name" value="ATP_GRASP"/>
    <property type="match status" value="1"/>
</dbReference>
<feature type="compositionally biased region" description="Low complexity" evidence="2">
    <location>
        <begin position="723"/>
        <end position="739"/>
    </location>
</feature>
<evidence type="ECO:0000313" key="5">
    <source>
        <dbReference type="Proteomes" id="UP000748531"/>
    </source>
</evidence>
<dbReference type="PANTHER" id="PTHR46810:SF1">
    <property type="entry name" value="INACTIVE POLYGLYCYLASE TTLL10"/>
    <property type="match status" value="1"/>
</dbReference>
<feature type="domain" description="ATP-grasp" evidence="3">
    <location>
        <begin position="386"/>
        <end position="443"/>
    </location>
</feature>
<dbReference type="GO" id="GO:0046872">
    <property type="term" value="F:metal ion binding"/>
    <property type="evidence" value="ECO:0007669"/>
    <property type="project" value="InterPro"/>
</dbReference>
<dbReference type="AlphaFoldDB" id="A0A8J4TDN5"/>
<dbReference type="InterPro" id="IPR011761">
    <property type="entry name" value="ATP-grasp"/>
</dbReference>
<gene>
    <name evidence="4" type="ORF">PHET_06979</name>
</gene>
<dbReference type="GO" id="GO:0070737">
    <property type="term" value="F:protein-glycine ligase activity, elongating"/>
    <property type="evidence" value="ECO:0007669"/>
    <property type="project" value="TreeGrafter"/>
</dbReference>
<feature type="region of interest" description="Disordered" evidence="2">
    <location>
        <begin position="719"/>
        <end position="743"/>
    </location>
</feature>
<accession>A0A8J4TDN5</accession>
<evidence type="ECO:0000256" key="1">
    <source>
        <dbReference type="PROSITE-ProRule" id="PRU00409"/>
    </source>
</evidence>
<dbReference type="SUPFAM" id="SSF56059">
    <property type="entry name" value="Glutathione synthetase ATP-binding domain-like"/>
    <property type="match status" value="1"/>
</dbReference>
<evidence type="ECO:0000256" key="2">
    <source>
        <dbReference type="SAM" id="MobiDB-lite"/>
    </source>
</evidence>
<name>A0A8J4TDN5_9TREM</name>
<dbReference type="PANTHER" id="PTHR46810">
    <property type="entry name" value="INACTIVE POLYGLYCYLASE TTLL10"/>
    <property type="match status" value="1"/>
</dbReference>
<feature type="region of interest" description="Disordered" evidence="2">
    <location>
        <begin position="805"/>
        <end position="836"/>
    </location>
</feature>
<dbReference type="PROSITE" id="PS51221">
    <property type="entry name" value="TTL"/>
    <property type="match status" value="1"/>
</dbReference>
<feature type="compositionally biased region" description="Basic and acidic residues" evidence="2">
    <location>
        <begin position="824"/>
        <end position="836"/>
    </location>
</feature>
<dbReference type="GO" id="GO:0005524">
    <property type="term" value="F:ATP binding"/>
    <property type="evidence" value="ECO:0007669"/>
    <property type="project" value="UniProtKB-UniRule"/>
</dbReference>
<keyword evidence="1" id="KW-0547">Nucleotide-binding</keyword>
<proteinExistence type="predicted"/>
<dbReference type="Gene3D" id="3.30.470.20">
    <property type="entry name" value="ATP-grasp fold, B domain"/>
    <property type="match status" value="1"/>
</dbReference>
<evidence type="ECO:0000313" key="4">
    <source>
        <dbReference type="EMBL" id="KAF5399672.1"/>
    </source>
</evidence>
<evidence type="ECO:0000259" key="3">
    <source>
        <dbReference type="PROSITE" id="PS50975"/>
    </source>
</evidence>
<dbReference type="Proteomes" id="UP000748531">
    <property type="component" value="Unassembled WGS sequence"/>
</dbReference>
<comment type="caution">
    <text evidence="4">The sequence shown here is derived from an EMBL/GenBank/DDBJ whole genome shotgun (WGS) entry which is preliminary data.</text>
</comment>
<protein>
    <recommendedName>
        <fullName evidence="3">ATP-grasp domain-containing protein</fullName>
    </recommendedName>
</protein>
<reference evidence="4" key="1">
    <citation type="submission" date="2019-05" db="EMBL/GenBank/DDBJ databases">
        <title>Annotation for the trematode Paragonimus heterotremus.</title>
        <authorList>
            <person name="Choi Y.-J."/>
        </authorList>
    </citation>
    <scope>NUCLEOTIDE SEQUENCE</scope>
    <source>
        <strain evidence="4">LC</strain>
    </source>
</reference>
<dbReference type="OrthoDB" id="6254310at2759"/>
<feature type="region of interest" description="Disordered" evidence="2">
    <location>
        <begin position="675"/>
        <end position="697"/>
    </location>
</feature>
<dbReference type="InterPro" id="IPR004344">
    <property type="entry name" value="TTL/TTLL_fam"/>
</dbReference>
<keyword evidence="5" id="KW-1185">Reference proteome</keyword>
<organism evidence="4 5">
    <name type="scientific">Paragonimus heterotremus</name>
    <dbReference type="NCBI Taxonomy" id="100268"/>
    <lineage>
        <taxon>Eukaryota</taxon>
        <taxon>Metazoa</taxon>
        <taxon>Spiralia</taxon>
        <taxon>Lophotrochozoa</taxon>
        <taxon>Platyhelminthes</taxon>
        <taxon>Trematoda</taxon>
        <taxon>Digenea</taxon>
        <taxon>Plagiorchiida</taxon>
        <taxon>Troglotremata</taxon>
        <taxon>Troglotrematidae</taxon>
        <taxon>Paragonimus</taxon>
    </lineage>
</organism>
<keyword evidence="1" id="KW-0067">ATP-binding</keyword>